<dbReference type="InterPro" id="IPR007125">
    <property type="entry name" value="H2A/H2B/H3"/>
</dbReference>
<dbReference type="InterPro" id="IPR009072">
    <property type="entry name" value="Histone-fold"/>
</dbReference>
<dbReference type="SMART" id="SM00427">
    <property type="entry name" value="H2B"/>
    <property type="match status" value="1"/>
</dbReference>
<dbReference type="SUPFAM" id="SSF47113">
    <property type="entry name" value="Histone-fold"/>
    <property type="match status" value="1"/>
</dbReference>
<reference evidence="6" key="1">
    <citation type="journal article" date="2011" name="Nat. Biotechnol.">
        <title>The genomic sequence of the Chinese hamster ovary (CHO)-K1 cell line.</title>
        <authorList>
            <person name="Xu X."/>
            <person name="Nagarajan H."/>
            <person name="Lewis N.E."/>
            <person name="Pan S."/>
            <person name="Cai Z."/>
            <person name="Liu X."/>
            <person name="Chen W."/>
            <person name="Xie M."/>
            <person name="Wang W."/>
            <person name="Hammond S."/>
            <person name="Andersen M.R."/>
            <person name="Neff N."/>
            <person name="Passarelli B."/>
            <person name="Koh W."/>
            <person name="Fan H.C."/>
            <person name="Wang J."/>
            <person name="Gui Y."/>
            <person name="Lee K.H."/>
            <person name="Betenbaugh M.J."/>
            <person name="Quake S.R."/>
            <person name="Famili I."/>
            <person name="Palsson B.O."/>
            <person name="Wang J."/>
        </authorList>
    </citation>
    <scope>NUCLEOTIDE SEQUENCE [LARGE SCALE GENOMIC DNA]</scope>
    <source>
        <strain evidence="6">CHO K1 cell line</strain>
    </source>
</reference>
<dbReference type="InterPro" id="IPR000558">
    <property type="entry name" value="Histone_H2B"/>
</dbReference>
<dbReference type="eggNOG" id="KOG1744">
    <property type="taxonomic scope" value="Eukaryota"/>
</dbReference>
<dbReference type="Proteomes" id="UP000001075">
    <property type="component" value="Unassembled WGS sequence"/>
</dbReference>
<dbReference type="Pfam" id="PF00125">
    <property type="entry name" value="Histone"/>
    <property type="match status" value="1"/>
</dbReference>
<dbReference type="STRING" id="10029.G3I4M2"/>
<evidence type="ECO:0000256" key="1">
    <source>
        <dbReference type="ARBA" id="ARBA00006846"/>
    </source>
</evidence>
<organism evidence="4 6">
    <name type="scientific">Cricetulus griseus</name>
    <name type="common">Chinese hamster</name>
    <name type="synonym">Cricetulus barabensis griseus</name>
    <dbReference type="NCBI Taxonomy" id="10029"/>
    <lineage>
        <taxon>Eukaryota</taxon>
        <taxon>Metazoa</taxon>
        <taxon>Chordata</taxon>
        <taxon>Craniata</taxon>
        <taxon>Vertebrata</taxon>
        <taxon>Euteleostomi</taxon>
        <taxon>Mammalia</taxon>
        <taxon>Eutheria</taxon>
        <taxon>Euarchontoglires</taxon>
        <taxon>Glires</taxon>
        <taxon>Rodentia</taxon>
        <taxon>Myomorpha</taxon>
        <taxon>Muroidea</taxon>
        <taxon>Cricetidae</taxon>
        <taxon>Cricetinae</taxon>
        <taxon>Cricetulus</taxon>
    </lineage>
</organism>
<evidence type="ECO:0000313" key="4">
    <source>
        <dbReference type="EMBL" id="EGW00244.1"/>
    </source>
</evidence>
<dbReference type="GO" id="GO:0005634">
    <property type="term" value="C:nucleus"/>
    <property type="evidence" value="ECO:0007669"/>
    <property type="project" value="UniProtKB-ARBA"/>
</dbReference>
<sequence>MTEEERRRAARLIKRRKDSFTIYFPRVLRNIHMGFTLSQESLNILDSFVKDMFERIATEASNLARYTRRSIINSRDIQSAVYLLLPGELSKRATTEGTLALFRYISKQRTTSTSLKPKGSLSATTSKRAVASTRACPQ</sequence>
<dbReference type="CDD" id="cd22910">
    <property type="entry name" value="HFD_H2B"/>
    <property type="match status" value="1"/>
</dbReference>
<dbReference type="GO" id="GO:0046982">
    <property type="term" value="F:protein heterodimerization activity"/>
    <property type="evidence" value="ECO:0007669"/>
    <property type="project" value="InterPro"/>
</dbReference>
<evidence type="ECO:0000256" key="2">
    <source>
        <dbReference type="SAM" id="MobiDB-lite"/>
    </source>
</evidence>
<accession>G3I4M2</accession>
<dbReference type="EMBL" id="JH004725">
    <property type="protein sequence ID" value="EGW09236.1"/>
    <property type="molecule type" value="Genomic_DNA"/>
</dbReference>
<protein>
    <submittedName>
        <fullName evidence="4">Histone H2B type F-M</fullName>
    </submittedName>
</protein>
<dbReference type="PRINTS" id="PR00621">
    <property type="entry name" value="HISTONEH2B"/>
</dbReference>
<name>G3I4M2_CRIGR</name>
<proteinExistence type="inferred from homology"/>
<reference evidence="4" key="2">
    <citation type="submission" date="2011-08" db="EMBL/GenBank/DDBJ databases">
        <title>The genomic sequence of the Chinese hamster ovary CHO-K1 cell line.</title>
        <authorList>
            <person name="Xu X."/>
            <person name="Nagarajan H."/>
            <person name="Lewis N.E."/>
            <person name="Pan S."/>
            <person name="Cai Z."/>
            <person name="Liu X."/>
            <person name="Chen W."/>
            <person name="Xie M."/>
            <person name="Wang W."/>
            <person name="Hammond S."/>
            <person name="Andersen M.R."/>
            <person name="Neff N."/>
            <person name="Passarelli B."/>
            <person name="Koh W."/>
            <person name="Fan C.H."/>
            <person name="Wang J."/>
            <person name="Gui Y."/>
            <person name="Lee K.H."/>
            <person name="Betenbaugh M.J."/>
            <person name="Quake S.R."/>
            <person name="Famili I."/>
            <person name="Palsson B.O."/>
            <person name="Wang J."/>
        </authorList>
    </citation>
    <scope>NUCLEOTIDE SEQUENCE</scope>
</reference>
<dbReference type="GO" id="GO:0030527">
    <property type="term" value="F:structural constituent of chromatin"/>
    <property type="evidence" value="ECO:0007669"/>
    <property type="project" value="InterPro"/>
</dbReference>
<feature type="domain" description="Core Histone H2A/H2B/H3" evidence="3">
    <location>
        <begin position="3"/>
        <end position="83"/>
    </location>
</feature>
<dbReference type="AlphaFoldDB" id="G3I4M2"/>
<dbReference type="GO" id="GO:0000786">
    <property type="term" value="C:nucleosome"/>
    <property type="evidence" value="ECO:0007669"/>
    <property type="project" value="InterPro"/>
</dbReference>
<feature type="region of interest" description="Disordered" evidence="2">
    <location>
        <begin position="113"/>
        <end position="138"/>
    </location>
</feature>
<gene>
    <name evidence="4" type="ORF">I79_018405</name>
    <name evidence="5" type="ORF">I79_025099</name>
</gene>
<evidence type="ECO:0000313" key="6">
    <source>
        <dbReference type="Proteomes" id="UP000001075"/>
    </source>
</evidence>
<comment type="similarity">
    <text evidence="1">Belongs to the histone H2B family.</text>
</comment>
<dbReference type="PaxDb" id="10029-XP_007610663.1"/>
<evidence type="ECO:0000259" key="3">
    <source>
        <dbReference type="Pfam" id="PF00125"/>
    </source>
</evidence>
<dbReference type="Gene3D" id="1.10.20.10">
    <property type="entry name" value="Histone, subunit A"/>
    <property type="match status" value="1"/>
</dbReference>
<dbReference type="FunFam" id="1.10.20.10:FF:000043">
    <property type="entry name" value="Histone H2B"/>
    <property type="match status" value="1"/>
</dbReference>
<evidence type="ECO:0000313" key="5">
    <source>
        <dbReference type="EMBL" id="EGW09236.1"/>
    </source>
</evidence>
<dbReference type="GO" id="GO:0003677">
    <property type="term" value="F:DNA binding"/>
    <property type="evidence" value="ECO:0007669"/>
    <property type="project" value="InterPro"/>
</dbReference>
<dbReference type="EMBL" id="JH001257">
    <property type="protein sequence ID" value="EGW00244.1"/>
    <property type="molecule type" value="Genomic_DNA"/>
</dbReference>
<dbReference type="PANTHER" id="PTHR23428">
    <property type="entry name" value="HISTONE H2B"/>
    <property type="match status" value="1"/>
</dbReference>
<feature type="compositionally biased region" description="Polar residues" evidence="2">
    <location>
        <begin position="113"/>
        <end position="127"/>
    </location>
</feature>